<feature type="transmembrane region" description="Helical" evidence="1">
    <location>
        <begin position="84"/>
        <end position="110"/>
    </location>
</feature>
<dbReference type="AlphaFoldDB" id="A0A2V3VUS2"/>
<keyword evidence="3" id="KW-0418">Kinase</keyword>
<keyword evidence="3" id="KW-0808">Transferase</keyword>
<keyword evidence="1" id="KW-1133">Transmembrane helix</keyword>
<feature type="transmembrane region" description="Helical" evidence="1">
    <location>
        <begin position="31"/>
        <end position="51"/>
    </location>
</feature>
<evidence type="ECO:0000256" key="1">
    <source>
        <dbReference type="SAM" id="Phobius"/>
    </source>
</evidence>
<dbReference type="Pfam" id="PF14501">
    <property type="entry name" value="HATPase_c_5"/>
    <property type="match status" value="1"/>
</dbReference>
<evidence type="ECO:0000259" key="2">
    <source>
        <dbReference type="Pfam" id="PF14501"/>
    </source>
</evidence>
<evidence type="ECO:0000313" key="3">
    <source>
        <dbReference type="EMBL" id="PXW84814.1"/>
    </source>
</evidence>
<sequence>MYIYDVFTIVIVGLSHIVFYLQLIQYERFTWKFLIVLSLLFTVLLGIIVTVTGYPEFNLIVSLIFLLALGLLRQKHGLTFSQNLYFALVSIVSITLLKMVFVQGLFQLFMLSPLNLYLWTASVLQLISVSIIFLLLILFQKQTRKLACFIVQSPFLFYLSYILLMLSTLILFILTIPTSSFLRTLHLNYGETTYIISVMLFLVLIILFSISSHLAKEKILDDQQQKLDKELLDYVEKLEVMHEELASFRHDYMNVLLSLHDGIRTKDLEQIETIYRDIIAPTSELINHREIELVKLSQIAIPEVKSMLSVKVIGAQQHDLSVLLDIPEKIDQIAMPLVPFIRAISILLDNAIEEAIISQERNVQIAFFEGEDIQRFIVRNSCSNQQLDVQEIYEKKHSSKGKKRGYGLFSLKQMITKIPNAQLETEFTSLYFTQIITLKK</sequence>
<protein>
    <submittedName>
        <fullName evidence="3">Two-component system sensor histidine kinase AgrC</fullName>
    </submittedName>
</protein>
<dbReference type="RefSeq" id="WP_110396496.1">
    <property type="nucleotide sequence ID" value="NZ_JBHUHB010000001.1"/>
</dbReference>
<dbReference type="GO" id="GO:0042802">
    <property type="term" value="F:identical protein binding"/>
    <property type="evidence" value="ECO:0007669"/>
    <property type="project" value="TreeGrafter"/>
</dbReference>
<keyword evidence="1" id="KW-0472">Membrane</keyword>
<dbReference type="InterPro" id="IPR032834">
    <property type="entry name" value="NatK-like_C"/>
</dbReference>
<accession>A0A2V3VUS2</accession>
<dbReference type="Proteomes" id="UP000247978">
    <property type="component" value="Unassembled WGS sequence"/>
</dbReference>
<organism evidence="3 4">
    <name type="scientific">Pseudogracilibacillus auburnensis</name>
    <dbReference type="NCBI Taxonomy" id="1494959"/>
    <lineage>
        <taxon>Bacteria</taxon>
        <taxon>Bacillati</taxon>
        <taxon>Bacillota</taxon>
        <taxon>Bacilli</taxon>
        <taxon>Bacillales</taxon>
        <taxon>Bacillaceae</taxon>
        <taxon>Pseudogracilibacillus</taxon>
    </lineage>
</organism>
<feature type="transmembrane region" description="Helical" evidence="1">
    <location>
        <begin position="194"/>
        <end position="215"/>
    </location>
</feature>
<feature type="transmembrane region" description="Helical" evidence="1">
    <location>
        <begin position="146"/>
        <end position="174"/>
    </location>
</feature>
<dbReference type="SUPFAM" id="SSF55874">
    <property type="entry name" value="ATPase domain of HSP90 chaperone/DNA topoisomerase II/histidine kinase"/>
    <property type="match status" value="1"/>
</dbReference>
<proteinExistence type="predicted"/>
<dbReference type="OrthoDB" id="1656061at2"/>
<dbReference type="PANTHER" id="PTHR40448:SF1">
    <property type="entry name" value="TWO-COMPONENT SENSOR HISTIDINE KINASE"/>
    <property type="match status" value="1"/>
</dbReference>
<keyword evidence="1" id="KW-0812">Transmembrane</keyword>
<dbReference type="InterPro" id="IPR036890">
    <property type="entry name" value="HATPase_C_sf"/>
</dbReference>
<gene>
    <name evidence="3" type="ORF">DFR56_11358</name>
</gene>
<feature type="transmembrane region" description="Helical" evidence="1">
    <location>
        <begin position="116"/>
        <end position="139"/>
    </location>
</feature>
<reference evidence="3 4" key="1">
    <citation type="submission" date="2018-05" db="EMBL/GenBank/DDBJ databases">
        <title>Genomic Encyclopedia of Type Strains, Phase IV (KMG-IV): sequencing the most valuable type-strain genomes for metagenomic binning, comparative biology and taxonomic classification.</title>
        <authorList>
            <person name="Goeker M."/>
        </authorList>
    </citation>
    <scope>NUCLEOTIDE SEQUENCE [LARGE SCALE GENOMIC DNA]</scope>
    <source>
        <strain evidence="3 4">DSM 28556</strain>
    </source>
</reference>
<feature type="domain" description="Sensor histidine kinase NatK-like C-terminal" evidence="2">
    <location>
        <begin position="338"/>
        <end position="438"/>
    </location>
</feature>
<comment type="caution">
    <text evidence="3">The sequence shown here is derived from an EMBL/GenBank/DDBJ whole genome shotgun (WGS) entry which is preliminary data.</text>
</comment>
<dbReference type="GO" id="GO:0016301">
    <property type="term" value="F:kinase activity"/>
    <property type="evidence" value="ECO:0007669"/>
    <property type="project" value="UniProtKB-KW"/>
</dbReference>
<evidence type="ECO:0000313" key="4">
    <source>
        <dbReference type="Proteomes" id="UP000247978"/>
    </source>
</evidence>
<keyword evidence="4" id="KW-1185">Reference proteome</keyword>
<feature type="transmembrane region" description="Helical" evidence="1">
    <location>
        <begin position="6"/>
        <end position="24"/>
    </location>
</feature>
<dbReference type="PANTHER" id="PTHR40448">
    <property type="entry name" value="TWO-COMPONENT SENSOR HISTIDINE KINASE"/>
    <property type="match status" value="1"/>
</dbReference>
<name>A0A2V3VUS2_9BACI</name>
<dbReference type="Gene3D" id="3.30.565.10">
    <property type="entry name" value="Histidine kinase-like ATPase, C-terminal domain"/>
    <property type="match status" value="1"/>
</dbReference>
<feature type="transmembrane region" description="Helical" evidence="1">
    <location>
        <begin position="57"/>
        <end position="72"/>
    </location>
</feature>
<dbReference type="EMBL" id="QJJQ01000013">
    <property type="protein sequence ID" value="PXW84814.1"/>
    <property type="molecule type" value="Genomic_DNA"/>
</dbReference>